<gene>
    <name evidence="4" type="ORF">AMORRO_LOCUS17648</name>
</gene>
<name>A0A9N9NYD9_9GLOM</name>
<dbReference type="GO" id="GO:0016020">
    <property type="term" value="C:membrane"/>
    <property type="evidence" value="ECO:0007669"/>
    <property type="project" value="UniProtKB-SubCell"/>
</dbReference>
<dbReference type="Proteomes" id="UP000789342">
    <property type="component" value="Unassembled WGS sequence"/>
</dbReference>
<evidence type="ECO:0000313" key="5">
    <source>
        <dbReference type="Proteomes" id="UP000789342"/>
    </source>
</evidence>
<feature type="non-terminal residue" evidence="4">
    <location>
        <position position="79"/>
    </location>
</feature>
<comment type="subcellular location">
    <subcellularLocation>
        <location evidence="1">Membrane</location>
        <topology evidence="1">Multi-pass membrane protein</topology>
    </subcellularLocation>
</comment>
<evidence type="ECO:0000259" key="3">
    <source>
        <dbReference type="PROSITE" id="PS50850"/>
    </source>
</evidence>
<comment type="caution">
    <text evidence="4">The sequence shown here is derived from an EMBL/GenBank/DDBJ whole genome shotgun (WGS) entry which is preliminary data.</text>
</comment>
<proteinExistence type="predicted"/>
<evidence type="ECO:0000313" key="4">
    <source>
        <dbReference type="EMBL" id="CAG8785122.1"/>
    </source>
</evidence>
<dbReference type="SUPFAM" id="SSF103473">
    <property type="entry name" value="MFS general substrate transporter"/>
    <property type="match status" value="1"/>
</dbReference>
<feature type="non-terminal residue" evidence="4">
    <location>
        <position position="1"/>
    </location>
</feature>
<keyword evidence="2" id="KW-0812">Transmembrane</keyword>
<dbReference type="GO" id="GO:0022857">
    <property type="term" value="F:transmembrane transporter activity"/>
    <property type="evidence" value="ECO:0007669"/>
    <property type="project" value="InterPro"/>
</dbReference>
<accession>A0A9N9NYD9</accession>
<dbReference type="Pfam" id="PF06813">
    <property type="entry name" value="Nodulin-like"/>
    <property type="match status" value="1"/>
</dbReference>
<feature type="transmembrane region" description="Helical" evidence="2">
    <location>
        <begin position="12"/>
        <end position="32"/>
    </location>
</feature>
<dbReference type="AlphaFoldDB" id="A0A9N9NYD9"/>
<feature type="transmembrane region" description="Helical" evidence="2">
    <location>
        <begin position="52"/>
        <end position="72"/>
    </location>
</feature>
<keyword evidence="5" id="KW-1185">Reference proteome</keyword>
<feature type="domain" description="Major facilitator superfamily (MFS) profile" evidence="3">
    <location>
        <begin position="1"/>
        <end position="79"/>
    </location>
</feature>
<keyword evidence="2" id="KW-0472">Membrane</keyword>
<protein>
    <submittedName>
        <fullName evidence="4">12347_t:CDS:1</fullName>
    </submittedName>
</protein>
<dbReference type="PROSITE" id="PS50850">
    <property type="entry name" value="MFS"/>
    <property type="match status" value="1"/>
</dbReference>
<evidence type="ECO:0000256" key="1">
    <source>
        <dbReference type="ARBA" id="ARBA00004141"/>
    </source>
</evidence>
<dbReference type="InterPro" id="IPR010658">
    <property type="entry name" value="Nodulin-like"/>
</dbReference>
<reference evidence="4" key="1">
    <citation type="submission" date="2021-06" db="EMBL/GenBank/DDBJ databases">
        <authorList>
            <person name="Kallberg Y."/>
            <person name="Tangrot J."/>
            <person name="Rosling A."/>
        </authorList>
    </citation>
    <scope>NUCLEOTIDE SEQUENCE</scope>
    <source>
        <strain evidence="4">CL551</strain>
    </source>
</reference>
<dbReference type="InterPro" id="IPR036259">
    <property type="entry name" value="MFS_trans_sf"/>
</dbReference>
<keyword evidence="2" id="KW-1133">Transmembrane helix</keyword>
<sequence>TIKQMNSQKLKFGLSYFGAILICAVSGTQYLFSAYSTALADQLDFSSVQINTIGSAANYGFFFSSPLFGYIADRYGSRG</sequence>
<organism evidence="4 5">
    <name type="scientific">Acaulospora morrowiae</name>
    <dbReference type="NCBI Taxonomy" id="94023"/>
    <lineage>
        <taxon>Eukaryota</taxon>
        <taxon>Fungi</taxon>
        <taxon>Fungi incertae sedis</taxon>
        <taxon>Mucoromycota</taxon>
        <taxon>Glomeromycotina</taxon>
        <taxon>Glomeromycetes</taxon>
        <taxon>Diversisporales</taxon>
        <taxon>Acaulosporaceae</taxon>
        <taxon>Acaulospora</taxon>
    </lineage>
</organism>
<dbReference type="EMBL" id="CAJVPV010055959">
    <property type="protein sequence ID" value="CAG8785122.1"/>
    <property type="molecule type" value="Genomic_DNA"/>
</dbReference>
<dbReference type="Gene3D" id="1.20.1250.20">
    <property type="entry name" value="MFS general substrate transporter like domains"/>
    <property type="match status" value="1"/>
</dbReference>
<dbReference type="InterPro" id="IPR020846">
    <property type="entry name" value="MFS_dom"/>
</dbReference>
<dbReference type="OrthoDB" id="410267at2759"/>
<evidence type="ECO:0000256" key="2">
    <source>
        <dbReference type="SAM" id="Phobius"/>
    </source>
</evidence>